<feature type="non-terminal residue" evidence="5">
    <location>
        <position position="1"/>
    </location>
</feature>
<proteinExistence type="inferred from homology"/>
<protein>
    <recommendedName>
        <fullName evidence="4">NADP-dependent oxidoreductase domain-containing protein</fullName>
    </recommendedName>
</protein>
<dbReference type="Proteomes" id="UP001280581">
    <property type="component" value="Unassembled WGS sequence"/>
</dbReference>
<evidence type="ECO:0000259" key="4">
    <source>
        <dbReference type="Pfam" id="PF00248"/>
    </source>
</evidence>
<dbReference type="PANTHER" id="PTHR43364">
    <property type="entry name" value="NADH-SPECIFIC METHYLGLYOXAL REDUCTASE-RELATED"/>
    <property type="match status" value="1"/>
</dbReference>
<keyword evidence="3" id="KW-0560">Oxidoreductase</keyword>
<dbReference type="Gene3D" id="3.20.20.100">
    <property type="entry name" value="NADP-dependent oxidoreductase domain"/>
    <property type="match status" value="1"/>
</dbReference>
<sequence length="294" mass="33600">WDTANIYSNGESERIMGKAMQMYNIPRRKLTLMTKCYRVVCDQENFEAGSGMAMHDGLASQSKDYANQWGLSRGAIFTAVEASLERLGTTYIDVLQIHRYDETVSPEETMGALHDLVKSGKVRYLGASSMWTHQFANLQHTAEKFRFTKFISMQNHYNLMYREEEREMNRFCNMTGVGLMPWAPLASGQLARPPDQNGRTIRSTVNPNGAFYHSKGSNHEEIIRRVCHVAQQRGWPMSHVALAWLNRRVTAPIIGFSSPERIEEALSARGKTLTEEEERYLEEAYQPQEVLGHV</sequence>
<name>A0AAN6LU36_9PLEO</name>
<evidence type="ECO:0000256" key="1">
    <source>
        <dbReference type="ARBA" id="ARBA00007905"/>
    </source>
</evidence>
<feature type="domain" description="NADP-dependent oxidoreductase" evidence="4">
    <location>
        <begin position="1"/>
        <end position="285"/>
    </location>
</feature>
<keyword evidence="2" id="KW-0521">NADP</keyword>
<dbReference type="InterPro" id="IPR023210">
    <property type="entry name" value="NADP_OxRdtase_dom"/>
</dbReference>
<reference evidence="5 6" key="1">
    <citation type="submission" date="2021-02" db="EMBL/GenBank/DDBJ databases">
        <title>Genome assembly of Pseudopithomyces chartarum.</title>
        <authorList>
            <person name="Jauregui R."/>
            <person name="Singh J."/>
            <person name="Voisey C."/>
        </authorList>
    </citation>
    <scope>NUCLEOTIDE SEQUENCE [LARGE SCALE GENOMIC DNA]</scope>
    <source>
        <strain evidence="5 6">AGR01</strain>
    </source>
</reference>
<dbReference type="AlphaFoldDB" id="A0AAN6LU36"/>
<dbReference type="SUPFAM" id="SSF51430">
    <property type="entry name" value="NAD(P)-linked oxidoreductase"/>
    <property type="match status" value="1"/>
</dbReference>
<evidence type="ECO:0000256" key="3">
    <source>
        <dbReference type="ARBA" id="ARBA00023002"/>
    </source>
</evidence>
<comment type="caution">
    <text evidence="5">The sequence shown here is derived from an EMBL/GenBank/DDBJ whole genome shotgun (WGS) entry which is preliminary data.</text>
</comment>
<gene>
    <name evidence="5" type="ORF">GRF29_106g1767230</name>
</gene>
<dbReference type="InterPro" id="IPR036812">
    <property type="entry name" value="NAD(P)_OxRdtase_dom_sf"/>
</dbReference>
<evidence type="ECO:0000256" key="2">
    <source>
        <dbReference type="ARBA" id="ARBA00022857"/>
    </source>
</evidence>
<comment type="similarity">
    <text evidence="1">Belongs to the aldo/keto reductase family.</text>
</comment>
<organism evidence="5 6">
    <name type="scientific">Pseudopithomyces chartarum</name>
    <dbReference type="NCBI Taxonomy" id="1892770"/>
    <lineage>
        <taxon>Eukaryota</taxon>
        <taxon>Fungi</taxon>
        <taxon>Dikarya</taxon>
        <taxon>Ascomycota</taxon>
        <taxon>Pezizomycotina</taxon>
        <taxon>Dothideomycetes</taxon>
        <taxon>Pleosporomycetidae</taxon>
        <taxon>Pleosporales</taxon>
        <taxon>Massarineae</taxon>
        <taxon>Didymosphaeriaceae</taxon>
        <taxon>Pseudopithomyces</taxon>
    </lineage>
</organism>
<keyword evidence="6" id="KW-1185">Reference proteome</keyword>
<evidence type="ECO:0000313" key="6">
    <source>
        <dbReference type="Proteomes" id="UP001280581"/>
    </source>
</evidence>
<evidence type="ECO:0000313" key="5">
    <source>
        <dbReference type="EMBL" id="KAK3204117.1"/>
    </source>
</evidence>
<accession>A0AAN6LU36</accession>
<dbReference type="GO" id="GO:0016491">
    <property type="term" value="F:oxidoreductase activity"/>
    <property type="evidence" value="ECO:0007669"/>
    <property type="project" value="UniProtKB-KW"/>
</dbReference>
<dbReference type="InterPro" id="IPR050523">
    <property type="entry name" value="AKR_Detox_Biosynth"/>
</dbReference>
<dbReference type="Pfam" id="PF00248">
    <property type="entry name" value="Aldo_ket_red"/>
    <property type="match status" value="1"/>
</dbReference>
<dbReference type="EMBL" id="WVTA01000010">
    <property type="protein sequence ID" value="KAK3204117.1"/>
    <property type="molecule type" value="Genomic_DNA"/>
</dbReference>
<dbReference type="PANTHER" id="PTHR43364:SF9">
    <property type="entry name" value="OXIDOREDUCTASE"/>
    <property type="match status" value="1"/>
</dbReference>